<name>A0A7C4VLW1_9DEIN</name>
<evidence type="ECO:0000256" key="4">
    <source>
        <dbReference type="ARBA" id="ARBA00023172"/>
    </source>
</evidence>
<protein>
    <submittedName>
        <fullName evidence="8">Integrase</fullName>
    </submittedName>
</protein>
<evidence type="ECO:0000259" key="6">
    <source>
        <dbReference type="PROSITE" id="PS51898"/>
    </source>
</evidence>
<dbReference type="Pfam" id="PF13495">
    <property type="entry name" value="Phage_int_SAM_4"/>
    <property type="match status" value="1"/>
</dbReference>
<proteinExistence type="inferred from homology"/>
<dbReference type="Gene3D" id="1.10.443.10">
    <property type="entry name" value="Intergrase catalytic core"/>
    <property type="match status" value="1"/>
</dbReference>
<dbReference type="GO" id="GO:0006310">
    <property type="term" value="P:DNA recombination"/>
    <property type="evidence" value="ECO:0007669"/>
    <property type="project" value="UniProtKB-KW"/>
</dbReference>
<dbReference type="Gene3D" id="1.10.150.130">
    <property type="match status" value="1"/>
</dbReference>
<comment type="similarity">
    <text evidence="1">Belongs to the 'phage' integrase family.</text>
</comment>
<dbReference type="PANTHER" id="PTHR30349">
    <property type="entry name" value="PHAGE INTEGRASE-RELATED"/>
    <property type="match status" value="1"/>
</dbReference>
<evidence type="ECO:0000256" key="1">
    <source>
        <dbReference type="ARBA" id="ARBA00008857"/>
    </source>
</evidence>
<dbReference type="InterPro" id="IPR010998">
    <property type="entry name" value="Integrase_recombinase_N"/>
</dbReference>
<dbReference type="EMBL" id="DRPZ01000247">
    <property type="protein sequence ID" value="HGY10322.1"/>
    <property type="molecule type" value="Genomic_DNA"/>
</dbReference>
<keyword evidence="2" id="KW-0229">DNA integration</keyword>
<evidence type="ECO:0000256" key="3">
    <source>
        <dbReference type="ARBA" id="ARBA00023125"/>
    </source>
</evidence>
<accession>A0A7C4VLW1</accession>
<dbReference type="InterPro" id="IPR011010">
    <property type="entry name" value="DNA_brk_join_enz"/>
</dbReference>
<reference evidence="8" key="1">
    <citation type="journal article" date="2020" name="mSystems">
        <title>Genome- and Community-Level Interaction Insights into Carbon Utilization and Element Cycling Functions of Hydrothermarchaeota in Hydrothermal Sediment.</title>
        <authorList>
            <person name="Zhou Z."/>
            <person name="Liu Y."/>
            <person name="Xu W."/>
            <person name="Pan J."/>
            <person name="Luo Z.H."/>
            <person name="Li M."/>
        </authorList>
    </citation>
    <scope>NUCLEOTIDE SEQUENCE [LARGE SCALE GENOMIC DNA]</scope>
    <source>
        <strain evidence="8">HyVt-570</strain>
    </source>
</reference>
<feature type="domain" description="Tyr recombinase" evidence="6">
    <location>
        <begin position="98"/>
        <end position="286"/>
    </location>
</feature>
<dbReference type="InterPro" id="IPR004107">
    <property type="entry name" value="Integrase_SAM-like_N"/>
</dbReference>
<dbReference type="Proteomes" id="UP000885759">
    <property type="component" value="Unassembled WGS sequence"/>
</dbReference>
<evidence type="ECO:0000313" key="8">
    <source>
        <dbReference type="EMBL" id="HGY10322.1"/>
    </source>
</evidence>
<gene>
    <name evidence="8" type="ORF">ENK37_09800</name>
</gene>
<dbReference type="InterPro" id="IPR013762">
    <property type="entry name" value="Integrase-like_cat_sf"/>
</dbReference>
<dbReference type="SUPFAM" id="SSF56349">
    <property type="entry name" value="DNA breaking-rejoining enzymes"/>
    <property type="match status" value="1"/>
</dbReference>
<keyword evidence="3 5" id="KW-0238">DNA-binding</keyword>
<dbReference type="InterPro" id="IPR044068">
    <property type="entry name" value="CB"/>
</dbReference>
<feature type="domain" description="Core-binding (CB)" evidence="7">
    <location>
        <begin position="1"/>
        <end position="80"/>
    </location>
</feature>
<sequence>MTPLRHKMEADLRLRNLAAGTRDIYIRHVATYARHFRRCPSLLGTAEVRAFLEHLAARGLAPATRVVYHAALRFLYTETLGRPEVMATVPRPRVRPSQSRLPLSRNEAAAVLDALTTSPFTYTVIATLLETGLRISEACHLQPRDIDARVGLVHVRCGKGGKRRSVKLTDHLDRLLRRYWRVERPGRTWLFPAQRLIAPGVVDPVHRWTDRPVSPDTIRSRLHRATTEAGLSRRVTPHDLRHTYATWLLEAGVDLRTVQVLLGHASPVTTARYTRVRPSLIRQTPSVLDML</sequence>
<dbReference type="GO" id="GO:0003677">
    <property type="term" value="F:DNA binding"/>
    <property type="evidence" value="ECO:0007669"/>
    <property type="project" value="UniProtKB-UniRule"/>
</dbReference>
<dbReference type="PANTHER" id="PTHR30349:SF64">
    <property type="entry name" value="PROPHAGE INTEGRASE INTD-RELATED"/>
    <property type="match status" value="1"/>
</dbReference>
<dbReference type="AlphaFoldDB" id="A0A7C4VLW1"/>
<evidence type="ECO:0000256" key="2">
    <source>
        <dbReference type="ARBA" id="ARBA00022908"/>
    </source>
</evidence>
<dbReference type="PROSITE" id="PS51900">
    <property type="entry name" value="CB"/>
    <property type="match status" value="1"/>
</dbReference>
<dbReference type="PROSITE" id="PS51898">
    <property type="entry name" value="TYR_RECOMBINASE"/>
    <property type="match status" value="1"/>
</dbReference>
<dbReference type="InterPro" id="IPR050090">
    <property type="entry name" value="Tyrosine_recombinase_XerCD"/>
</dbReference>
<evidence type="ECO:0000256" key="5">
    <source>
        <dbReference type="PROSITE-ProRule" id="PRU01248"/>
    </source>
</evidence>
<evidence type="ECO:0000259" key="7">
    <source>
        <dbReference type="PROSITE" id="PS51900"/>
    </source>
</evidence>
<comment type="caution">
    <text evidence="8">The sequence shown here is derived from an EMBL/GenBank/DDBJ whole genome shotgun (WGS) entry which is preliminary data.</text>
</comment>
<dbReference type="GO" id="GO:0015074">
    <property type="term" value="P:DNA integration"/>
    <property type="evidence" value="ECO:0007669"/>
    <property type="project" value="UniProtKB-KW"/>
</dbReference>
<dbReference type="InterPro" id="IPR002104">
    <property type="entry name" value="Integrase_catalytic"/>
</dbReference>
<dbReference type="Pfam" id="PF00589">
    <property type="entry name" value="Phage_integrase"/>
    <property type="match status" value="1"/>
</dbReference>
<keyword evidence="4" id="KW-0233">DNA recombination</keyword>
<organism evidence="8">
    <name type="scientific">Oceanithermus profundus</name>
    <dbReference type="NCBI Taxonomy" id="187137"/>
    <lineage>
        <taxon>Bacteria</taxon>
        <taxon>Thermotogati</taxon>
        <taxon>Deinococcota</taxon>
        <taxon>Deinococci</taxon>
        <taxon>Thermales</taxon>
        <taxon>Thermaceae</taxon>
        <taxon>Oceanithermus</taxon>
    </lineage>
</organism>